<comment type="similarity">
    <text evidence="1">Belongs to the acetyltransferase family. GNA1 subfamily.</text>
</comment>
<dbReference type="InterPro" id="IPR000719">
    <property type="entry name" value="Prot_kinase_dom"/>
</dbReference>
<comment type="pathway">
    <text evidence="1">Nucleotide-sugar biosynthesis; UDP-N-acetyl-alpha-D-glucosamine biosynthesis; N-acetyl-alpha-D-glucosamine 1-phosphate from alpha-D-glucosamine 6-phosphate (route I): step 1/2.</text>
</comment>
<dbReference type="PANTHER" id="PTHR13355:SF11">
    <property type="entry name" value="GLUCOSAMINE 6-PHOSPHATE N-ACETYLTRANSFERASE"/>
    <property type="match status" value="1"/>
</dbReference>
<keyword evidence="5" id="KW-1185">Reference proteome</keyword>
<dbReference type="Pfam" id="PF00583">
    <property type="entry name" value="Acetyltransf_1"/>
    <property type="match status" value="1"/>
</dbReference>
<comment type="caution">
    <text evidence="4">The sequence shown here is derived from an EMBL/GenBank/DDBJ whole genome shotgun (WGS) entry which is preliminary data.</text>
</comment>
<dbReference type="Gene3D" id="3.40.630.30">
    <property type="match status" value="1"/>
</dbReference>
<dbReference type="GO" id="GO:0004343">
    <property type="term" value="F:glucosamine 6-phosphate N-acetyltransferase activity"/>
    <property type="evidence" value="ECO:0007669"/>
    <property type="project" value="UniProtKB-UniRule"/>
</dbReference>
<dbReference type="PROSITE" id="PS50011">
    <property type="entry name" value="PROTEIN_KINASE_DOM"/>
    <property type="match status" value="1"/>
</dbReference>
<dbReference type="RefSeq" id="XP_013237343.1">
    <property type="nucleotide sequence ID" value="XM_013381889.1"/>
</dbReference>
<dbReference type="EC" id="2.3.1.4" evidence="1"/>
<dbReference type="GO" id="GO:0006048">
    <property type="term" value="P:UDP-N-acetylglucosamine biosynthetic process"/>
    <property type="evidence" value="ECO:0007669"/>
    <property type="project" value="UniProtKB-UniRule"/>
</dbReference>
<dbReference type="SUPFAM" id="SSF56112">
    <property type="entry name" value="Protein kinase-like (PK-like)"/>
    <property type="match status" value="1"/>
</dbReference>
<reference evidence="4 5" key="1">
    <citation type="submission" date="2014-04" db="EMBL/GenBank/DDBJ databases">
        <title>A new species of microsporidia sheds light on the evolution of extreme parasitism.</title>
        <authorList>
            <person name="Haag K.L."/>
            <person name="James T.Y."/>
            <person name="Larsson R."/>
            <person name="Schaer T.M."/>
            <person name="Refardt D."/>
            <person name="Pombert J.-F."/>
            <person name="Ebert D."/>
        </authorList>
    </citation>
    <scope>NUCLEOTIDE SEQUENCE [LARGE SCALE GENOMIC DNA]</scope>
    <source>
        <strain evidence="4 5">UGP3</strain>
        <tissue evidence="4">Spores</tissue>
    </source>
</reference>
<dbReference type="SMART" id="SM00220">
    <property type="entry name" value="S_TKc"/>
    <property type="match status" value="1"/>
</dbReference>
<comment type="catalytic activity">
    <reaction evidence="1">
        <text>D-glucosamine 6-phosphate + acetyl-CoA = N-acetyl-D-glucosamine 6-phosphate + CoA + H(+)</text>
        <dbReference type="Rhea" id="RHEA:10292"/>
        <dbReference type="ChEBI" id="CHEBI:15378"/>
        <dbReference type="ChEBI" id="CHEBI:57287"/>
        <dbReference type="ChEBI" id="CHEBI:57288"/>
        <dbReference type="ChEBI" id="CHEBI:57513"/>
        <dbReference type="ChEBI" id="CHEBI:58725"/>
        <dbReference type="EC" id="2.3.1.4"/>
    </reaction>
</comment>
<feature type="domain" description="N-acetyltransferase" evidence="3">
    <location>
        <begin position="136"/>
        <end position="289"/>
    </location>
</feature>
<dbReference type="InterPro" id="IPR008271">
    <property type="entry name" value="Ser/Thr_kinase_AS"/>
</dbReference>
<sequence>MTRAPQPGLIQLICSCFLPPGYICMVQTLLAPIPPFMPEYTKDLYLFGDFSAHLVRGLSFLHSFGIIHGDLKPENVMMACSISGSFATNMPIRPYIIDLGNSLTINDLKFVDKDTPIQPILYRAPEICGPSGASCLRLSVESPFYRSSNIPIIRGQQRFYQNKSNANHYYVVVIEDTTSSLPKIAAAGTVFIEHKFIHQNGLVGHIEDIVSLKEYRGNNFGKWYLSVFDHLNARIIEQLKHIADAVGCYKVILDCSDSNVPFYEKCGFEKKEVQMVVYLSHNDKIKQNKDLTPPYVSKL</sequence>
<dbReference type="EMBL" id="JMKJ01000455">
    <property type="protein sequence ID" value="KGG50897.1"/>
    <property type="molecule type" value="Genomic_DNA"/>
</dbReference>
<dbReference type="Gene3D" id="1.10.510.10">
    <property type="entry name" value="Transferase(Phosphotransferase) domain 1"/>
    <property type="match status" value="1"/>
</dbReference>
<dbReference type="UniPathway" id="UPA00113">
    <property type="reaction ID" value="UER00529"/>
</dbReference>
<proteinExistence type="inferred from homology"/>
<dbReference type="PROSITE" id="PS00108">
    <property type="entry name" value="PROTEIN_KINASE_ST"/>
    <property type="match status" value="1"/>
</dbReference>
<keyword evidence="1" id="KW-0012">Acyltransferase</keyword>
<dbReference type="InterPro" id="IPR039143">
    <property type="entry name" value="GNPNAT1-like"/>
</dbReference>
<evidence type="ECO:0000256" key="1">
    <source>
        <dbReference type="RuleBase" id="RU365086"/>
    </source>
</evidence>
<dbReference type="InterPro" id="IPR016181">
    <property type="entry name" value="Acyl_CoA_acyltransferase"/>
</dbReference>
<dbReference type="SUPFAM" id="SSF55729">
    <property type="entry name" value="Acyl-CoA N-acyltransferases (Nat)"/>
    <property type="match status" value="1"/>
</dbReference>
<evidence type="ECO:0000259" key="2">
    <source>
        <dbReference type="PROSITE" id="PS50011"/>
    </source>
</evidence>
<dbReference type="InterPro" id="IPR011009">
    <property type="entry name" value="Kinase-like_dom_sf"/>
</dbReference>
<protein>
    <recommendedName>
        <fullName evidence="1">Glucosamine 6-phosphate N-acetyltransferase</fullName>
        <ecNumber evidence="1">2.3.1.4</ecNumber>
    </recommendedName>
</protein>
<dbReference type="PROSITE" id="PS51186">
    <property type="entry name" value="GNAT"/>
    <property type="match status" value="1"/>
</dbReference>
<dbReference type="AlphaFoldDB" id="A0A098VPD3"/>
<dbReference type="VEuPathDB" id="MicrosporidiaDB:DI09_50p40"/>
<dbReference type="HOGENOM" id="CLU_930935_0_0_1"/>
<dbReference type="PROSITE" id="PS51257">
    <property type="entry name" value="PROKAR_LIPOPROTEIN"/>
    <property type="match status" value="1"/>
</dbReference>
<dbReference type="Proteomes" id="UP000029725">
    <property type="component" value="Unassembled WGS sequence"/>
</dbReference>
<dbReference type="OrthoDB" id="10039976at2759"/>
<evidence type="ECO:0000313" key="5">
    <source>
        <dbReference type="Proteomes" id="UP000029725"/>
    </source>
</evidence>
<feature type="domain" description="Protein kinase" evidence="2">
    <location>
        <begin position="1"/>
        <end position="299"/>
    </location>
</feature>
<dbReference type="Pfam" id="PF00069">
    <property type="entry name" value="Pkinase"/>
    <property type="match status" value="1"/>
</dbReference>
<accession>A0A098VPD3</accession>
<dbReference type="GO" id="GO:0004672">
    <property type="term" value="F:protein kinase activity"/>
    <property type="evidence" value="ECO:0007669"/>
    <property type="project" value="InterPro"/>
</dbReference>
<name>A0A098VPD3_9MICR</name>
<dbReference type="GO" id="GO:0005524">
    <property type="term" value="F:ATP binding"/>
    <property type="evidence" value="ECO:0007669"/>
    <property type="project" value="InterPro"/>
</dbReference>
<evidence type="ECO:0000313" key="4">
    <source>
        <dbReference type="EMBL" id="KGG50897.1"/>
    </source>
</evidence>
<organism evidence="4 5">
    <name type="scientific">Mitosporidium daphniae</name>
    <dbReference type="NCBI Taxonomy" id="1485682"/>
    <lineage>
        <taxon>Eukaryota</taxon>
        <taxon>Fungi</taxon>
        <taxon>Fungi incertae sedis</taxon>
        <taxon>Microsporidia</taxon>
        <taxon>Mitosporidium</taxon>
    </lineage>
</organism>
<dbReference type="GeneID" id="25260213"/>
<evidence type="ECO:0000259" key="3">
    <source>
        <dbReference type="PROSITE" id="PS51186"/>
    </source>
</evidence>
<keyword evidence="1" id="KW-0808">Transferase</keyword>
<gene>
    <name evidence="4" type="ORF">DI09_50p40</name>
</gene>
<dbReference type="InterPro" id="IPR000182">
    <property type="entry name" value="GNAT_dom"/>
</dbReference>
<dbReference type="PANTHER" id="PTHR13355">
    <property type="entry name" value="GLUCOSAMINE 6-PHOSPHATE N-ACETYLTRANSFERASE"/>
    <property type="match status" value="1"/>
</dbReference>